<dbReference type="PANTHER" id="PTHR43744:SF13">
    <property type="entry name" value="SN-GLYCEROL-3-PHOSPHATE TRANSPORT INTEGRAL MEMBRANE PROTEIN ABC TRANSPORTER UGPE-RELATED"/>
    <property type="match status" value="1"/>
</dbReference>
<feature type="domain" description="ABC transmembrane type-1" evidence="9">
    <location>
        <begin position="98"/>
        <end position="288"/>
    </location>
</feature>
<keyword evidence="6 7" id="KW-0472">Membrane</keyword>
<gene>
    <name evidence="10" type="ORF">ACFOVU_16105</name>
</gene>
<dbReference type="Proteomes" id="UP001595847">
    <property type="component" value="Unassembled WGS sequence"/>
</dbReference>
<evidence type="ECO:0000256" key="8">
    <source>
        <dbReference type="SAM" id="MobiDB-lite"/>
    </source>
</evidence>
<dbReference type="RefSeq" id="WP_378534437.1">
    <property type="nucleotide sequence ID" value="NZ_JBHSBH010000010.1"/>
</dbReference>
<evidence type="ECO:0000256" key="3">
    <source>
        <dbReference type="ARBA" id="ARBA00022475"/>
    </source>
</evidence>
<feature type="transmembrane region" description="Helical" evidence="7">
    <location>
        <begin position="264"/>
        <end position="288"/>
    </location>
</feature>
<sequence>MSGTIVEPRSTPAPGAPSARRAAPAAGPRAVRSAATSVKYVLLIGAAAIFVGPLLWLFTTAVKAPDEIYTFPPVWWPQSPSWDNFALAWNAAPFDRFFLNSAITTVAGTALKVLNAVLTAYAFSFLAFPRKQWLFLVLLGAMMVPGHVVLLPNFLTIASLGWVNTYAGLILPGIGSVFATFLLRQHMLTIPRELIEAAKVDGAGHLRILFGIVLPVSRPILLTVVIITVVEEWNNFIWPLIVTNSDHMRTLPIGLMMLKNQETVANWGTIMAGTVMVMAPMLLIFLIAQRHIVGGLTQGAVKG</sequence>
<dbReference type="SUPFAM" id="SSF161098">
    <property type="entry name" value="MetI-like"/>
    <property type="match status" value="1"/>
</dbReference>
<dbReference type="CDD" id="cd06261">
    <property type="entry name" value="TM_PBP2"/>
    <property type="match status" value="1"/>
</dbReference>
<keyword evidence="11" id="KW-1185">Reference proteome</keyword>
<dbReference type="InterPro" id="IPR035906">
    <property type="entry name" value="MetI-like_sf"/>
</dbReference>
<evidence type="ECO:0000256" key="6">
    <source>
        <dbReference type="ARBA" id="ARBA00023136"/>
    </source>
</evidence>
<protein>
    <submittedName>
        <fullName evidence="10">Carbohydrate ABC transporter permease</fullName>
    </submittedName>
</protein>
<dbReference type="Gene3D" id="1.10.3720.10">
    <property type="entry name" value="MetI-like"/>
    <property type="match status" value="1"/>
</dbReference>
<evidence type="ECO:0000313" key="11">
    <source>
        <dbReference type="Proteomes" id="UP001595847"/>
    </source>
</evidence>
<keyword evidence="4 7" id="KW-0812">Transmembrane</keyword>
<evidence type="ECO:0000259" key="9">
    <source>
        <dbReference type="PROSITE" id="PS50928"/>
    </source>
</evidence>
<dbReference type="PROSITE" id="PS50928">
    <property type="entry name" value="ABC_TM1"/>
    <property type="match status" value="1"/>
</dbReference>
<comment type="similarity">
    <text evidence="7">Belongs to the binding-protein-dependent transport system permease family.</text>
</comment>
<keyword evidence="5 7" id="KW-1133">Transmembrane helix</keyword>
<dbReference type="InterPro" id="IPR000515">
    <property type="entry name" value="MetI-like"/>
</dbReference>
<keyword evidence="3" id="KW-1003">Cell membrane</keyword>
<comment type="caution">
    <text evidence="10">The sequence shown here is derived from an EMBL/GenBank/DDBJ whole genome shotgun (WGS) entry which is preliminary data.</text>
</comment>
<feature type="transmembrane region" description="Helical" evidence="7">
    <location>
        <begin position="97"/>
        <end position="121"/>
    </location>
</feature>
<evidence type="ECO:0000256" key="4">
    <source>
        <dbReference type="ARBA" id="ARBA00022692"/>
    </source>
</evidence>
<feature type="transmembrane region" description="Helical" evidence="7">
    <location>
        <begin position="40"/>
        <end position="59"/>
    </location>
</feature>
<evidence type="ECO:0000256" key="2">
    <source>
        <dbReference type="ARBA" id="ARBA00022448"/>
    </source>
</evidence>
<dbReference type="PANTHER" id="PTHR43744">
    <property type="entry name" value="ABC TRANSPORTER PERMEASE PROTEIN MG189-RELATED-RELATED"/>
    <property type="match status" value="1"/>
</dbReference>
<name>A0ABV8FRY9_9ACTN</name>
<feature type="transmembrane region" description="Helical" evidence="7">
    <location>
        <begin position="133"/>
        <end position="155"/>
    </location>
</feature>
<feature type="transmembrane region" description="Helical" evidence="7">
    <location>
        <begin position="204"/>
        <end position="230"/>
    </location>
</feature>
<reference evidence="11" key="1">
    <citation type="journal article" date="2019" name="Int. J. Syst. Evol. Microbiol.">
        <title>The Global Catalogue of Microorganisms (GCM) 10K type strain sequencing project: providing services to taxonomists for standard genome sequencing and annotation.</title>
        <authorList>
            <consortium name="The Broad Institute Genomics Platform"/>
            <consortium name="The Broad Institute Genome Sequencing Center for Infectious Disease"/>
            <person name="Wu L."/>
            <person name="Ma J."/>
        </authorList>
    </citation>
    <scope>NUCLEOTIDE SEQUENCE [LARGE SCALE GENOMIC DNA]</scope>
    <source>
        <strain evidence="11">TBRC 1826</strain>
    </source>
</reference>
<proteinExistence type="inferred from homology"/>
<accession>A0ABV8FRY9</accession>
<organism evidence="10 11">
    <name type="scientific">Nocardiopsis sediminis</name>
    <dbReference type="NCBI Taxonomy" id="1778267"/>
    <lineage>
        <taxon>Bacteria</taxon>
        <taxon>Bacillati</taxon>
        <taxon>Actinomycetota</taxon>
        <taxon>Actinomycetes</taxon>
        <taxon>Streptosporangiales</taxon>
        <taxon>Nocardiopsidaceae</taxon>
        <taxon>Nocardiopsis</taxon>
    </lineage>
</organism>
<dbReference type="EMBL" id="JBHSBH010000010">
    <property type="protein sequence ID" value="MFC3997456.1"/>
    <property type="molecule type" value="Genomic_DNA"/>
</dbReference>
<keyword evidence="2 7" id="KW-0813">Transport</keyword>
<evidence type="ECO:0000256" key="7">
    <source>
        <dbReference type="RuleBase" id="RU363032"/>
    </source>
</evidence>
<dbReference type="Pfam" id="PF00528">
    <property type="entry name" value="BPD_transp_1"/>
    <property type="match status" value="1"/>
</dbReference>
<feature type="transmembrane region" description="Helical" evidence="7">
    <location>
        <begin position="161"/>
        <end position="183"/>
    </location>
</feature>
<evidence type="ECO:0000313" key="10">
    <source>
        <dbReference type="EMBL" id="MFC3997456.1"/>
    </source>
</evidence>
<feature type="region of interest" description="Disordered" evidence="8">
    <location>
        <begin position="1"/>
        <end position="24"/>
    </location>
</feature>
<feature type="compositionally biased region" description="Low complexity" evidence="8">
    <location>
        <begin position="8"/>
        <end position="24"/>
    </location>
</feature>
<comment type="subcellular location">
    <subcellularLocation>
        <location evidence="1 7">Cell membrane</location>
        <topology evidence="1 7">Multi-pass membrane protein</topology>
    </subcellularLocation>
</comment>
<evidence type="ECO:0000256" key="5">
    <source>
        <dbReference type="ARBA" id="ARBA00022989"/>
    </source>
</evidence>
<evidence type="ECO:0000256" key="1">
    <source>
        <dbReference type="ARBA" id="ARBA00004651"/>
    </source>
</evidence>